<dbReference type="AlphaFoldDB" id="A0A0F9FFZ6"/>
<protein>
    <submittedName>
        <fullName evidence="1">Uncharacterized protein</fullName>
    </submittedName>
</protein>
<comment type="caution">
    <text evidence="1">The sequence shown here is derived from an EMBL/GenBank/DDBJ whole genome shotgun (WGS) entry which is preliminary data.</text>
</comment>
<organism evidence="1">
    <name type="scientific">marine sediment metagenome</name>
    <dbReference type="NCBI Taxonomy" id="412755"/>
    <lineage>
        <taxon>unclassified sequences</taxon>
        <taxon>metagenomes</taxon>
        <taxon>ecological metagenomes</taxon>
    </lineage>
</organism>
<name>A0A0F9FFZ6_9ZZZZ</name>
<gene>
    <name evidence="1" type="ORF">LCGC14_1956910</name>
</gene>
<dbReference type="EMBL" id="LAZR01021469">
    <property type="protein sequence ID" value="KKL85223.1"/>
    <property type="molecule type" value="Genomic_DNA"/>
</dbReference>
<proteinExistence type="predicted"/>
<sequence length="65" mass="7534">MKVEIEIEDCGDCSYYMYIRCLGYDCHHPEAPDEKERGEDEPLAENREGNFPVWCPFKAYLITGG</sequence>
<evidence type="ECO:0000313" key="1">
    <source>
        <dbReference type="EMBL" id="KKL85223.1"/>
    </source>
</evidence>
<accession>A0A0F9FFZ6</accession>
<reference evidence="1" key="1">
    <citation type="journal article" date="2015" name="Nature">
        <title>Complex archaea that bridge the gap between prokaryotes and eukaryotes.</title>
        <authorList>
            <person name="Spang A."/>
            <person name="Saw J.H."/>
            <person name="Jorgensen S.L."/>
            <person name="Zaremba-Niedzwiedzka K."/>
            <person name="Martijn J."/>
            <person name="Lind A.E."/>
            <person name="van Eijk R."/>
            <person name="Schleper C."/>
            <person name="Guy L."/>
            <person name="Ettema T.J."/>
        </authorList>
    </citation>
    <scope>NUCLEOTIDE SEQUENCE</scope>
</reference>